<organism evidence="1 2">
    <name type="scientific">Corchorus olitorius</name>
    <dbReference type="NCBI Taxonomy" id="93759"/>
    <lineage>
        <taxon>Eukaryota</taxon>
        <taxon>Viridiplantae</taxon>
        <taxon>Streptophyta</taxon>
        <taxon>Embryophyta</taxon>
        <taxon>Tracheophyta</taxon>
        <taxon>Spermatophyta</taxon>
        <taxon>Magnoliopsida</taxon>
        <taxon>eudicotyledons</taxon>
        <taxon>Gunneridae</taxon>
        <taxon>Pentapetalae</taxon>
        <taxon>rosids</taxon>
        <taxon>malvids</taxon>
        <taxon>Malvales</taxon>
        <taxon>Malvaceae</taxon>
        <taxon>Grewioideae</taxon>
        <taxon>Apeibeae</taxon>
        <taxon>Corchorus</taxon>
    </lineage>
</organism>
<proteinExistence type="predicted"/>
<name>A0A1R3KQ99_9ROSI</name>
<gene>
    <name evidence="1" type="ORF">COLO4_05660</name>
</gene>
<keyword evidence="2" id="KW-1185">Reference proteome</keyword>
<sequence>MVLQGEGLLIFFATGPFTESVSCARVEVRWLELARGMSNPVTFSSFLFVIELPLIPENDCVMQQMDLYVCY</sequence>
<dbReference type="EMBL" id="AWUE01012401">
    <property type="protein sequence ID" value="OMP09250.1"/>
    <property type="molecule type" value="Genomic_DNA"/>
</dbReference>
<accession>A0A1R3KQ99</accession>
<reference evidence="2" key="1">
    <citation type="submission" date="2013-09" db="EMBL/GenBank/DDBJ databases">
        <title>Corchorus olitorius genome sequencing.</title>
        <authorList>
            <person name="Alam M."/>
            <person name="Haque M.S."/>
            <person name="Islam M.S."/>
            <person name="Emdad E.M."/>
            <person name="Islam M.M."/>
            <person name="Ahmed B."/>
            <person name="Halim A."/>
            <person name="Hossen Q.M.M."/>
            <person name="Hossain M.Z."/>
            <person name="Ahmed R."/>
            <person name="Khan M.M."/>
            <person name="Islam R."/>
            <person name="Rashid M.M."/>
            <person name="Khan S.A."/>
            <person name="Rahman M.S."/>
            <person name="Alam M."/>
            <person name="Yahiya A.S."/>
            <person name="Khan M.S."/>
            <person name="Azam M.S."/>
            <person name="Haque T."/>
            <person name="Lashkar M.Z.H."/>
            <person name="Akhand A.I."/>
            <person name="Morshed G."/>
            <person name="Roy S."/>
            <person name="Uddin K.S."/>
            <person name="Rabeya T."/>
            <person name="Hossain A.S."/>
            <person name="Chowdhury A."/>
            <person name="Snigdha A.R."/>
            <person name="Mortoza M.S."/>
            <person name="Matin S.A."/>
            <person name="Hoque S.M.E."/>
            <person name="Islam M.K."/>
            <person name="Roy D.K."/>
            <person name="Haider R."/>
            <person name="Moosa M.M."/>
            <person name="Elias S.M."/>
            <person name="Hasan A.M."/>
            <person name="Jahan S."/>
            <person name="Shafiuddin M."/>
            <person name="Mahmood N."/>
            <person name="Shommy N.S."/>
        </authorList>
    </citation>
    <scope>NUCLEOTIDE SEQUENCE [LARGE SCALE GENOMIC DNA]</scope>
    <source>
        <strain evidence="2">cv. O-4</strain>
    </source>
</reference>
<dbReference type="Proteomes" id="UP000187203">
    <property type="component" value="Unassembled WGS sequence"/>
</dbReference>
<comment type="caution">
    <text evidence="1">The sequence shown here is derived from an EMBL/GenBank/DDBJ whole genome shotgun (WGS) entry which is preliminary data.</text>
</comment>
<dbReference type="AlphaFoldDB" id="A0A1R3KQ99"/>
<evidence type="ECO:0000313" key="1">
    <source>
        <dbReference type="EMBL" id="OMP09250.1"/>
    </source>
</evidence>
<evidence type="ECO:0000313" key="2">
    <source>
        <dbReference type="Proteomes" id="UP000187203"/>
    </source>
</evidence>
<protein>
    <submittedName>
        <fullName evidence="1">Dicer-like protein</fullName>
    </submittedName>
</protein>